<name>A0ABT5MNH3_9PAST</name>
<gene>
    <name evidence="1" type="ORF">PTQ27_00800</name>
</gene>
<organism evidence="1 2">
    <name type="scientific">Mannheimia cairinae</name>
    <dbReference type="NCBI Taxonomy" id="3025936"/>
    <lineage>
        <taxon>Bacteria</taxon>
        <taxon>Pseudomonadati</taxon>
        <taxon>Pseudomonadota</taxon>
        <taxon>Gammaproteobacteria</taxon>
        <taxon>Pasteurellales</taxon>
        <taxon>Pasteurellaceae</taxon>
        <taxon>Mannheimia</taxon>
    </lineage>
</organism>
<evidence type="ECO:0000313" key="2">
    <source>
        <dbReference type="Proteomes" id="UP001221909"/>
    </source>
</evidence>
<protein>
    <submittedName>
        <fullName evidence="1">Sialate O-acetylesterase</fullName>
    </submittedName>
</protein>
<dbReference type="EMBL" id="JAQSJE010000001">
    <property type="protein sequence ID" value="MDD0823014.1"/>
    <property type="molecule type" value="Genomic_DNA"/>
</dbReference>
<dbReference type="Gene3D" id="3.40.50.1110">
    <property type="entry name" value="SGNH hydrolase"/>
    <property type="match status" value="1"/>
</dbReference>
<comment type="caution">
    <text evidence="1">The sequence shown here is derived from an EMBL/GenBank/DDBJ whole genome shotgun (WGS) entry which is preliminary data.</text>
</comment>
<keyword evidence="2" id="KW-1185">Reference proteome</keyword>
<dbReference type="Proteomes" id="UP001221909">
    <property type="component" value="Unassembled WGS sequence"/>
</dbReference>
<dbReference type="RefSeq" id="WP_273748505.1">
    <property type="nucleotide sequence ID" value="NZ_JAQSJE010000001.1"/>
</dbReference>
<proteinExistence type="predicted"/>
<accession>A0ABT5MNH3</accession>
<sequence length="491" mass="54198">MLVGVNTALSESFMMGQQVIFSNEHSNAEVDKNYKLSSMTTDAGAKYIPAGIITDVGICYLKDNDVYLQRGTENIQVTNRGDVVACEMSGSSVRYVAPRRGVMLMYEWNDGETKQVFQNSISDGFVITGQSLAEGGANSAISTDVTENAFTIETGPIPNQSRSAGTRLVELQEQIYETISSGFAKVETAQNNKPIVIFGAAYGGQVYERIKKGGTTGIYEKITASAKAVNNFPIKPSYRAIFVIHGEGDGNISNANYDENLKQWLSDFTQDLTSITSQRDKPVMLLCQTSSVSGYRKSAETRHTFTSPFLQLKVTEESPYHFLVCPKYQFNYKDYAHILGKDTHYLGEYYAKVKREVIDKGNEWLGTRPKQLTKVDARTLEVEFYVPVPPLVLDTTLVTNPGNYGFTIYNGGSANISSVNLIPNSNKVRITADNDIPIGATLTYAFDNGTFGKSGRTEGARGNLRDSDKTMSIDGEFNLYNWAFAFELSIN</sequence>
<dbReference type="SUPFAM" id="SSF52266">
    <property type="entry name" value="SGNH hydrolase"/>
    <property type="match status" value="1"/>
</dbReference>
<reference evidence="1 2" key="1">
    <citation type="submission" date="2023-02" db="EMBL/GenBank/DDBJ databases">
        <title>Mannheimia cairiniae sp. nov., a novel species of Mannheimia obtained from moscovy ducks (Cairina moschata) and reclassification of Mannheimia ovis as heterotypic synonym of Mannheimia pernigra.</title>
        <authorList>
            <person name="Christensen H."/>
        </authorList>
    </citation>
    <scope>NUCLEOTIDE SEQUENCE [LARGE SCALE GENOMIC DNA]</scope>
    <source>
        <strain evidence="1 2">AT1</strain>
    </source>
</reference>
<evidence type="ECO:0000313" key="1">
    <source>
        <dbReference type="EMBL" id="MDD0823014.1"/>
    </source>
</evidence>
<dbReference type="InterPro" id="IPR036514">
    <property type="entry name" value="SGNH_hydro_sf"/>
</dbReference>